<proteinExistence type="predicted"/>
<dbReference type="AlphaFoldDB" id="A2Q3F0"/>
<reference evidence="1" key="2">
    <citation type="submission" date="2007-03" db="EMBL/GenBank/DDBJ databases">
        <authorList>
            <consortium name="The International Medicago Genome Annotation Group"/>
        </authorList>
    </citation>
    <scope>NUCLEOTIDE SEQUENCE</scope>
</reference>
<evidence type="ECO:0000313" key="1">
    <source>
        <dbReference type="EMBL" id="ABN08150.1"/>
    </source>
</evidence>
<reference evidence="1" key="1">
    <citation type="submission" date="2005-03" db="EMBL/GenBank/DDBJ databases">
        <authorList>
            <person name="Town C.D."/>
        </authorList>
    </citation>
    <scope>NUCLEOTIDE SEQUENCE</scope>
</reference>
<dbReference type="EMBL" id="AC155881">
    <property type="protein sequence ID" value="ABN08150.1"/>
    <property type="molecule type" value="Genomic_DNA"/>
</dbReference>
<sequence length="53" mass="6156">MIGERLKELGSAALESRSRFQHNPMRHDEEAWKKPTHGRYKCNIDVSFSPSLN</sequence>
<name>A2Q3F0_MEDTR</name>
<organism evidence="1">
    <name type="scientific">Medicago truncatula</name>
    <name type="common">Barrel medic</name>
    <name type="synonym">Medicago tribuloides</name>
    <dbReference type="NCBI Taxonomy" id="3880"/>
    <lineage>
        <taxon>Eukaryota</taxon>
        <taxon>Viridiplantae</taxon>
        <taxon>Streptophyta</taxon>
        <taxon>Embryophyta</taxon>
        <taxon>Tracheophyta</taxon>
        <taxon>Spermatophyta</taxon>
        <taxon>Magnoliopsida</taxon>
        <taxon>eudicotyledons</taxon>
        <taxon>Gunneridae</taxon>
        <taxon>Pentapetalae</taxon>
        <taxon>rosids</taxon>
        <taxon>fabids</taxon>
        <taxon>Fabales</taxon>
        <taxon>Fabaceae</taxon>
        <taxon>Papilionoideae</taxon>
        <taxon>50 kb inversion clade</taxon>
        <taxon>NPAAA clade</taxon>
        <taxon>Hologalegina</taxon>
        <taxon>IRL clade</taxon>
        <taxon>Trifolieae</taxon>
        <taxon>Medicago</taxon>
    </lineage>
</organism>
<protein>
    <submittedName>
        <fullName evidence="1">Uncharacterized protein</fullName>
    </submittedName>
</protein>
<gene>
    <name evidence="1" type="ORF">MtrDRAFT_AC155881g17v1</name>
</gene>
<accession>A2Q3F0</accession>